<proteinExistence type="predicted"/>
<organism evidence="1 2">
    <name type="scientific">Cytobacillus firmus</name>
    <name type="common">Bacillus firmus</name>
    <dbReference type="NCBI Taxonomy" id="1399"/>
    <lineage>
        <taxon>Bacteria</taxon>
        <taxon>Bacillati</taxon>
        <taxon>Bacillota</taxon>
        <taxon>Bacilli</taxon>
        <taxon>Bacillales</taxon>
        <taxon>Bacillaceae</taxon>
        <taxon>Cytobacillus</taxon>
    </lineage>
</organism>
<evidence type="ECO:0000313" key="1">
    <source>
        <dbReference type="EMBL" id="RBP96013.1"/>
    </source>
</evidence>
<comment type="caution">
    <text evidence="1">The sequence shown here is derived from an EMBL/GenBank/DDBJ whole genome shotgun (WGS) entry which is preliminary data.</text>
</comment>
<dbReference type="AlphaFoldDB" id="A0A366K4I6"/>
<evidence type="ECO:0000313" key="2">
    <source>
        <dbReference type="Proteomes" id="UP000252731"/>
    </source>
</evidence>
<name>A0A366K4I6_CYTFI</name>
<dbReference type="Proteomes" id="UP000252731">
    <property type="component" value="Unassembled WGS sequence"/>
</dbReference>
<protein>
    <submittedName>
        <fullName evidence="1">Uncharacterized protein</fullName>
    </submittedName>
</protein>
<sequence length="31" mass="3622">MMITDNARDELRKMLEEQNASGIRIFFDGYG</sequence>
<accession>A0A366K4I6</accession>
<gene>
    <name evidence="1" type="ORF">DFO70_102340</name>
</gene>
<reference evidence="1 2" key="1">
    <citation type="submission" date="2018-06" db="EMBL/GenBank/DDBJ databases">
        <title>Freshwater and sediment microbial communities from various areas in North America, analyzing microbe dynamics in response to fracking.</title>
        <authorList>
            <person name="Lamendella R."/>
        </authorList>
    </citation>
    <scope>NUCLEOTIDE SEQUENCE [LARGE SCALE GENOMIC DNA]</scope>
    <source>
        <strain evidence="1 2">14_TX</strain>
    </source>
</reference>
<dbReference type="EMBL" id="QNSF01000002">
    <property type="protein sequence ID" value="RBP96013.1"/>
    <property type="molecule type" value="Genomic_DNA"/>
</dbReference>
<keyword evidence="2" id="KW-1185">Reference proteome</keyword>